<dbReference type="EMBL" id="JAAAIM010000901">
    <property type="protein sequence ID" value="KAG0283450.1"/>
    <property type="molecule type" value="Genomic_DNA"/>
</dbReference>
<protein>
    <submittedName>
        <fullName evidence="1">Uncharacterized protein</fullName>
    </submittedName>
</protein>
<dbReference type="SUPFAM" id="SSF50965">
    <property type="entry name" value="Galactose oxidase, central domain"/>
    <property type="match status" value="1"/>
</dbReference>
<evidence type="ECO:0000313" key="1">
    <source>
        <dbReference type="EMBL" id="KAG0283450.1"/>
    </source>
</evidence>
<organism evidence="1 2">
    <name type="scientific">Linnemannia gamsii</name>
    <dbReference type="NCBI Taxonomy" id="64522"/>
    <lineage>
        <taxon>Eukaryota</taxon>
        <taxon>Fungi</taxon>
        <taxon>Fungi incertae sedis</taxon>
        <taxon>Mucoromycota</taxon>
        <taxon>Mortierellomycotina</taxon>
        <taxon>Mortierellomycetes</taxon>
        <taxon>Mortierellales</taxon>
        <taxon>Mortierellaceae</taxon>
        <taxon>Linnemannia</taxon>
    </lineage>
</organism>
<evidence type="ECO:0000313" key="2">
    <source>
        <dbReference type="Proteomes" id="UP001194696"/>
    </source>
</evidence>
<accession>A0ABQ7JRL1</accession>
<name>A0ABQ7JRL1_9FUNG</name>
<reference evidence="1 2" key="1">
    <citation type="journal article" date="2020" name="Fungal Divers.">
        <title>Resolving the Mortierellaceae phylogeny through synthesis of multi-gene phylogenetics and phylogenomics.</title>
        <authorList>
            <person name="Vandepol N."/>
            <person name="Liber J."/>
            <person name="Desiro A."/>
            <person name="Na H."/>
            <person name="Kennedy M."/>
            <person name="Barry K."/>
            <person name="Grigoriev I.V."/>
            <person name="Miller A.N."/>
            <person name="O'Donnell K."/>
            <person name="Stajich J.E."/>
            <person name="Bonito G."/>
        </authorList>
    </citation>
    <scope>NUCLEOTIDE SEQUENCE [LARGE SCALE GENOMIC DNA]</scope>
    <source>
        <strain evidence="1 2">AD045</strain>
    </source>
</reference>
<dbReference type="Proteomes" id="UP001194696">
    <property type="component" value="Unassembled WGS sequence"/>
</dbReference>
<proteinExistence type="predicted"/>
<feature type="non-terminal residue" evidence="1">
    <location>
        <position position="75"/>
    </location>
</feature>
<sequence>MPPMILTDWFPSVWSTVRGTLMLIGGEGGFGSYFYEFKPPNGPWTEVKTTGPMPPNLVRSCLVTAYNGTKIIHFG</sequence>
<comment type="caution">
    <text evidence="1">The sequence shown here is derived from an EMBL/GenBank/DDBJ whole genome shotgun (WGS) entry which is preliminary data.</text>
</comment>
<dbReference type="InterPro" id="IPR011043">
    <property type="entry name" value="Gal_Oxase/kelch_b-propeller"/>
</dbReference>
<keyword evidence="2" id="KW-1185">Reference proteome</keyword>
<gene>
    <name evidence="1" type="ORF">BGZ96_012194</name>
</gene>